<organism evidence="1 2">
    <name type="scientific">Malus domestica</name>
    <name type="common">Apple</name>
    <name type="synonym">Pyrus malus</name>
    <dbReference type="NCBI Taxonomy" id="3750"/>
    <lineage>
        <taxon>Eukaryota</taxon>
        <taxon>Viridiplantae</taxon>
        <taxon>Streptophyta</taxon>
        <taxon>Embryophyta</taxon>
        <taxon>Tracheophyta</taxon>
        <taxon>Spermatophyta</taxon>
        <taxon>Magnoliopsida</taxon>
        <taxon>eudicotyledons</taxon>
        <taxon>Gunneridae</taxon>
        <taxon>Pentapetalae</taxon>
        <taxon>rosids</taxon>
        <taxon>fabids</taxon>
        <taxon>Rosales</taxon>
        <taxon>Rosaceae</taxon>
        <taxon>Amygdaloideae</taxon>
        <taxon>Maleae</taxon>
        <taxon>Malus</taxon>
    </lineage>
</organism>
<dbReference type="EMBL" id="RDQH01000339">
    <property type="protein sequence ID" value="RXH78914.1"/>
    <property type="molecule type" value="Genomic_DNA"/>
</dbReference>
<accession>A0A498I9M6</accession>
<sequence length="87" mass="9780">MKCDYTLDKNNGGAINETIVDVVIGDVERDLENVPLNDGRAYSDGFHSVNDSGSEVVEKIIYLEFDEEADRDDPKFEKGLKSEMLHN</sequence>
<protein>
    <submittedName>
        <fullName evidence="1">Uncharacterized protein</fullName>
    </submittedName>
</protein>
<keyword evidence="2" id="KW-1185">Reference proteome</keyword>
<evidence type="ECO:0000313" key="1">
    <source>
        <dbReference type="EMBL" id="RXH78914.1"/>
    </source>
</evidence>
<reference evidence="1 2" key="1">
    <citation type="submission" date="2018-10" db="EMBL/GenBank/DDBJ databases">
        <title>A high-quality apple genome assembly.</title>
        <authorList>
            <person name="Hu J."/>
        </authorList>
    </citation>
    <scope>NUCLEOTIDE SEQUENCE [LARGE SCALE GENOMIC DNA]</scope>
    <source>
        <strain evidence="2">cv. HFTH1</strain>
        <tissue evidence="1">Young leaf</tissue>
    </source>
</reference>
<evidence type="ECO:0000313" key="2">
    <source>
        <dbReference type="Proteomes" id="UP000290289"/>
    </source>
</evidence>
<dbReference type="AlphaFoldDB" id="A0A498I9M6"/>
<dbReference type="Proteomes" id="UP000290289">
    <property type="component" value="Chromosome 13"/>
</dbReference>
<comment type="caution">
    <text evidence="1">The sequence shown here is derived from an EMBL/GenBank/DDBJ whole genome shotgun (WGS) entry which is preliminary data.</text>
</comment>
<name>A0A498I9M6_MALDO</name>
<gene>
    <name evidence="1" type="ORF">DVH24_014682</name>
</gene>
<proteinExistence type="predicted"/>